<sequence>MEIQFTLTVLCLLELNLQTRSDNNKCVNNKEVSCCTGYYMYEENMTCLACIGAWGQNCSIPCSSGFYGRLCKSRCLCPEKQCDKLTGCVKDNGRTMKPKLLDDIKKFIRRHWSIIPILVLLLLFVIICSLLVYITRKKNRIRRSVRSRRSSTDYTHTLPLDPLSDYQHMISCTPHRSTEYINTSWEYINASTECLNASFQLKPVDDISGAGYI</sequence>
<feature type="chain" id="PRO_5036465468" evidence="2">
    <location>
        <begin position="22"/>
        <end position="213"/>
    </location>
</feature>
<keyword evidence="1" id="KW-1133">Transmembrane helix</keyword>
<evidence type="ECO:0000256" key="2">
    <source>
        <dbReference type="SAM" id="SignalP"/>
    </source>
</evidence>
<dbReference type="EnsemblMetazoa" id="G22665.1">
    <property type="protein sequence ID" value="G22665.1:cds"/>
    <property type="gene ID" value="G22665"/>
</dbReference>
<keyword evidence="4" id="KW-1185">Reference proteome</keyword>
<accession>A0A8W8K6J1</accession>
<evidence type="ECO:0000313" key="4">
    <source>
        <dbReference type="Proteomes" id="UP000005408"/>
    </source>
</evidence>
<reference evidence="3" key="1">
    <citation type="submission" date="2022-08" db="UniProtKB">
        <authorList>
            <consortium name="EnsemblMetazoa"/>
        </authorList>
    </citation>
    <scope>IDENTIFICATION</scope>
    <source>
        <strain evidence="3">05x7-T-G4-1.051#20</strain>
    </source>
</reference>
<evidence type="ECO:0000256" key="1">
    <source>
        <dbReference type="SAM" id="Phobius"/>
    </source>
</evidence>
<feature type="signal peptide" evidence="2">
    <location>
        <begin position="1"/>
        <end position="21"/>
    </location>
</feature>
<keyword evidence="1" id="KW-0812">Transmembrane</keyword>
<feature type="transmembrane region" description="Helical" evidence="1">
    <location>
        <begin position="112"/>
        <end position="134"/>
    </location>
</feature>
<name>A0A8W8K6J1_MAGGI</name>
<keyword evidence="2" id="KW-0732">Signal</keyword>
<keyword evidence="1" id="KW-0472">Membrane</keyword>
<evidence type="ECO:0000313" key="3">
    <source>
        <dbReference type="EnsemblMetazoa" id="G22665.1:cds"/>
    </source>
</evidence>
<dbReference type="Gene3D" id="2.170.300.10">
    <property type="entry name" value="Tie2 ligand-binding domain superfamily"/>
    <property type="match status" value="1"/>
</dbReference>
<dbReference type="AlphaFoldDB" id="A0A8W8K6J1"/>
<organism evidence="3 4">
    <name type="scientific">Magallana gigas</name>
    <name type="common">Pacific oyster</name>
    <name type="synonym">Crassostrea gigas</name>
    <dbReference type="NCBI Taxonomy" id="29159"/>
    <lineage>
        <taxon>Eukaryota</taxon>
        <taxon>Metazoa</taxon>
        <taxon>Spiralia</taxon>
        <taxon>Lophotrochozoa</taxon>
        <taxon>Mollusca</taxon>
        <taxon>Bivalvia</taxon>
        <taxon>Autobranchia</taxon>
        <taxon>Pteriomorphia</taxon>
        <taxon>Ostreida</taxon>
        <taxon>Ostreoidea</taxon>
        <taxon>Ostreidae</taxon>
        <taxon>Magallana</taxon>
    </lineage>
</organism>
<proteinExistence type="predicted"/>
<protein>
    <submittedName>
        <fullName evidence="3">Uncharacterized protein</fullName>
    </submittedName>
</protein>
<dbReference type="Proteomes" id="UP000005408">
    <property type="component" value="Unassembled WGS sequence"/>
</dbReference>